<organism evidence="2 3">
    <name type="scientific">Riccia fluitans</name>
    <dbReference type="NCBI Taxonomy" id="41844"/>
    <lineage>
        <taxon>Eukaryota</taxon>
        <taxon>Viridiplantae</taxon>
        <taxon>Streptophyta</taxon>
        <taxon>Embryophyta</taxon>
        <taxon>Marchantiophyta</taxon>
        <taxon>Marchantiopsida</taxon>
        <taxon>Marchantiidae</taxon>
        <taxon>Marchantiales</taxon>
        <taxon>Ricciaceae</taxon>
        <taxon>Riccia</taxon>
    </lineage>
</organism>
<gene>
    <name evidence="2" type="ORF">R1flu_020996</name>
</gene>
<protein>
    <submittedName>
        <fullName evidence="2">Uncharacterized protein</fullName>
    </submittedName>
</protein>
<dbReference type="AlphaFoldDB" id="A0ABD1ZN34"/>
<dbReference type="Gene3D" id="2.40.70.10">
    <property type="entry name" value="Acid Proteases"/>
    <property type="match status" value="1"/>
</dbReference>
<dbReference type="InterPro" id="IPR021109">
    <property type="entry name" value="Peptidase_aspartic_dom_sf"/>
</dbReference>
<feature type="compositionally biased region" description="Basic and acidic residues" evidence="1">
    <location>
        <begin position="48"/>
        <end position="59"/>
    </location>
</feature>
<feature type="compositionally biased region" description="Basic residues" evidence="1">
    <location>
        <begin position="24"/>
        <end position="36"/>
    </location>
</feature>
<dbReference type="CDD" id="cd00303">
    <property type="entry name" value="retropepsin_like"/>
    <property type="match status" value="1"/>
</dbReference>
<accession>A0ABD1ZN34</accession>
<comment type="caution">
    <text evidence="2">The sequence shown here is derived from an EMBL/GenBank/DDBJ whole genome shotgun (WGS) entry which is preliminary data.</text>
</comment>
<name>A0ABD1ZN34_9MARC</name>
<feature type="region of interest" description="Disordered" evidence="1">
    <location>
        <begin position="76"/>
        <end position="97"/>
    </location>
</feature>
<keyword evidence="3" id="KW-1185">Reference proteome</keyword>
<proteinExistence type="predicted"/>
<sequence>MVNQVTTFSKKRGESPPRKASTSRGKRKESRPKKADKKIDNNTSDFPPETKLEERNTYKDDISDLIQKALQDQTLTDTQAVPSAPTKEPPPAKVRPPVIFPNREELRVSALNCLVNSTSPIIATMEFDLVESLAKTPAPISLLQLIMVNPSLLKDLTAWSRERRSIHTPRGLRLRQPQMDKEIKTLHIMMDKGAQEIEIEIRGCILCKVPLDTGSGVNIMTAWTTTCLGLTDLQPCKKFLRMADQSRKLPLGELKNIETSMGGIAFNLDYVVLQPEDEQGYEVLIGRPWFYGAGITEDWNYQEVCFRVEGRRTKVRIPWGPVAYHGETPQDDSDELTSAPESAYDSDHSSYGVYMSEREDSVNMCSFYLEVYETSDEDLYAYSEHIKALYINGLESVPSEAEAVEYKGATIYNLRKSTDGRPKKDRLLEGVPSKEGGKITISRQRSSTEQLQPQVMTTYAIVSSSDKEWKYSEKGGDIVRQLLSDVLNAPPSDKELTASDGEDVPHLEDKTVGATTFPMMEGMIPPGSWKEIEIWP</sequence>
<feature type="region of interest" description="Disordered" evidence="1">
    <location>
        <begin position="1"/>
        <end position="59"/>
    </location>
</feature>
<evidence type="ECO:0000313" key="2">
    <source>
        <dbReference type="EMBL" id="KAL2652868.1"/>
    </source>
</evidence>
<dbReference type="EMBL" id="JBHFFA010000001">
    <property type="protein sequence ID" value="KAL2652868.1"/>
    <property type="molecule type" value="Genomic_DNA"/>
</dbReference>
<reference evidence="2 3" key="1">
    <citation type="submission" date="2024-09" db="EMBL/GenBank/DDBJ databases">
        <title>Chromosome-scale assembly of Riccia fluitans.</title>
        <authorList>
            <person name="Paukszto L."/>
            <person name="Sawicki J."/>
            <person name="Karawczyk K."/>
            <person name="Piernik-Szablinska J."/>
            <person name="Szczecinska M."/>
            <person name="Mazdziarz M."/>
        </authorList>
    </citation>
    <scope>NUCLEOTIDE SEQUENCE [LARGE SCALE GENOMIC DNA]</scope>
    <source>
        <strain evidence="2">Rf_01</strain>
        <tissue evidence="2">Aerial parts of the thallus</tissue>
    </source>
</reference>
<evidence type="ECO:0000256" key="1">
    <source>
        <dbReference type="SAM" id="MobiDB-lite"/>
    </source>
</evidence>
<feature type="region of interest" description="Disordered" evidence="1">
    <location>
        <begin position="323"/>
        <end position="344"/>
    </location>
</feature>
<dbReference type="Proteomes" id="UP001605036">
    <property type="component" value="Unassembled WGS sequence"/>
</dbReference>
<evidence type="ECO:0000313" key="3">
    <source>
        <dbReference type="Proteomes" id="UP001605036"/>
    </source>
</evidence>